<dbReference type="PANTHER" id="PTHR47763">
    <property type="entry name" value="ALPHA-PROTEIN KINASE VWKA"/>
    <property type="match status" value="1"/>
</dbReference>
<reference evidence="13" key="2">
    <citation type="journal article" date="2023" name="IMA Fungus">
        <title>Comparative genomic study of the Penicillium genus elucidates a diverse pangenome and 15 lateral gene transfer events.</title>
        <authorList>
            <person name="Petersen C."/>
            <person name="Sorensen T."/>
            <person name="Nielsen M.R."/>
            <person name="Sondergaard T.E."/>
            <person name="Sorensen J.L."/>
            <person name="Fitzpatrick D.A."/>
            <person name="Frisvad J.C."/>
            <person name="Nielsen K.L."/>
        </authorList>
    </citation>
    <scope>NUCLEOTIDE SEQUENCE</scope>
    <source>
        <strain evidence="13">IBT 35673</strain>
    </source>
</reference>
<evidence type="ECO:0000313" key="14">
    <source>
        <dbReference type="Proteomes" id="UP001147695"/>
    </source>
</evidence>
<dbReference type="Gene3D" id="1.20.120.1750">
    <property type="match status" value="1"/>
</dbReference>
<evidence type="ECO:0000256" key="5">
    <source>
        <dbReference type="ARBA" id="ARBA00022723"/>
    </source>
</evidence>
<comment type="catalytic activity">
    <reaction evidence="1">
        <text>[E2 ubiquitin-conjugating enzyme]-S-ubiquitinyl-L-cysteine + [acceptor protein]-L-lysine = [E2 ubiquitin-conjugating enzyme]-L-cysteine + [acceptor protein]-N(6)-ubiquitinyl-L-lysine.</text>
        <dbReference type="EC" id="2.3.2.31"/>
    </reaction>
</comment>
<dbReference type="Proteomes" id="UP001147695">
    <property type="component" value="Unassembled WGS sequence"/>
</dbReference>
<dbReference type="InterPro" id="IPR044066">
    <property type="entry name" value="TRIAD_supradom"/>
</dbReference>
<dbReference type="EC" id="2.3.2.31" evidence="3"/>
<dbReference type="GO" id="GO:0061630">
    <property type="term" value="F:ubiquitin protein ligase activity"/>
    <property type="evidence" value="ECO:0007669"/>
    <property type="project" value="UniProtKB-EC"/>
</dbReference>
<evidence type="ECO:0000259" key="11">
    <source>
        <dbReference type="PROSITE" id="PS50089"/>
    </source>
</evidence>
<dbReference type="InterPro" id="IPR054694">
    <property type="entry name" value="Parkin-like_IBR"/>
</dbReference>
<dbReference type="Pfam" id="PF22605">
    <property type="entry name" value="IBR_2"/>
    <property type="match status" value="1"/>
</dbReference>
<dbReference type="PROSITE" id="PS51873">
    <property type="entry name" value="TRIAD"/>
    <property type="match status" value="1"/>
</dbReference>
<evidence type="ECO:0000313" key="13">
    <source>
        <dbReference type="EMBL" id="KAJ5334930.1"/>
    </source>
</evidence>
<comment type="caution">
    <text evidence="13">The sequence shown here is derived from an EMBL/GenBank/DDBJ whole genome shotgun (WGS) entry which is preliminary data.</text>
</comment>
<evidence type="ECO:0000256" key="7">
    <source>
        <dbReference type="ARBA" id="ARBA00022771"/>
    </source>
</evidence>
<dbReference type="PROSITE" id="PS50089">
    <property type="entry name" value="ZF_RING_2"/>
    <property type="match status" value="1"/>
</dbReference>
<dbReference type="EMBL" id="JAPZBQ010000004">
    <property type="protein sequence ID" value="KAJ5334930.1"/>
    <property type="molecule type" value="Genomic_DNA"/>
</dbReference>
<dbReference type="SUPFAM" id="SSF57850">
    <property type="entry name" value="RING/U-box"/>
    <property type="match status" value="1"/>
</dbReference>
<evidence type="ECO:0000256" key="9">
    <source>
        <dbReference type="ARBA" id="ARBA00022833"/>
    </source>
</evidence>
<dbReference type="InterPro" id="IPR036465">
    <property type="entry name" value="vWFA_dom_sf"/>
</dbReference>
<sequence length="1090" mass="122443">MDHNTDSMVDHTMEKQDFLIIADATGSMSCYLRSLITSLPQIISISTLTGCFSRIGVLAYRDYCDETLLEWSGWLDQDQDQDEVALSQQPDLIEFAKKLLASGGGDYPEAVKTALARANELMREDAQTLIFLYTDAPPHPADNLLGMKNAALEKEALSNPTSYSRLGPSFLDWISVTDTFRYGAKKAQFFAILDPYMAPGDAAWYNYLATRTNGSCFNIKSYLPSNIAKLTVHLLLAWMGVTKTLTSASENEPEVLPGELSRYASLEGIDSIQNEKDQHTMTFFSNDLKKNSPCKENITKTMLLPNIIDEHVSKKATPVQDFAKRYMIDPDYKVFVVKYLEKIIEDHIEALTLNPVLGTLWRAVCSDRAYPRRDEILQAFNHRLEKMKEPDQRSNMKAWLEESYDFAGDIVATINSVPDAEKYPCVFLDPTLDFSGTPNESAQSTQPLSDMTRADLLEIGRSCDRSILRKLGTILSRLTIVEKESDMPTHISGTTTESVAKIPLALTSEKYQKQFWRILFHVIKPGTKLGPRPGALVAALCLQIGIIPLEKAAEQEMLAFKDKWNDLSTPENWSIGCLSLLLDADEAHRKRIQSQGKDQPRLLHASDRKLFKSLMSFKILEWNLETPLEVLVPWTPHKTSAPIGPLVTCQGCKYPRSVTIMGPNGKCGLCLVSESDYENEETKKKYLNQGIVTNVSANTTWVECFSQSCRAQYIVYNADALGARPKCHYCRSQTEEPAPVIECTRCMNRMIWPKEYRDSSLIESEFICPPCTSGCGPHEKLELTTKAISTENGYLWLIKGHTFYDTSIFEKISSIGTEPFLNEIELFPVSDARLFFKGKPIRNASDIIAKLKSLVSNRKTSRTKCSLCFSLFQHGTLAKACGRQGCFQRVCKECLSGWYGLNRAGSVINTAALGCPFCRRYPAPQTLAKHGMGVHAVRDLANAVRDKGTLVYAWCQGCHTAKEFMERSCARGAPPELRGWRCGECIEEARVVEMGVEEEERRREISSLDAEKRLLESVKPCPKCETMTMKISGCGHMKCSVVDCGVDWCYFCGDAFDDDRIYGHMRDVHGGMFGGEVDVDYEMEDWTDEE</sequence>
<reference evidence="13" key="1">
    <citation type="submission" date="2022-12" db="EMBL/GenBank/DDBJ databases">
        <authorList>
            <person name="Petersen C."/>
        </authorList>
    </citation>
    <scope>NUCLEOTIDE SEQUENCE</scope>
    <source>
        <strain evidence="13">IBT 35673</strain>
    </source>
</reference>
<keyword evidence="4" id="KW-0808">Transferase</keyword>
<gene>
    <name evidence="13" type="ORF">N7452_007333</name>
</gene>
<keyword evidence="7 10" id="KW-0863">Zinc-finger</keyword>
<dbReference type="InterPro" id="IPR001841">
    <property type="entry name" value="Znf_RING"/>
</dbReference>
<dbReference type="InterPro" id="IPR013083">
    <property type="entry name" value="Znf_RING/FYVE/PHD"/>
</dbReference>
<keyword evidence="8" id="KW-0833">Ubl conjugation pathway</keyword>
<protein>
    <recommendedName>
        <fullName evidence="3">RBR-type E3 ubiquitin transferase</fullName>
        <ecNumber evidence="3">2.3.2.31</ecNumber>
    </recommendedName>
</protein>
<evidence type="ECO:0000256" key="4">
    <source>
        <dbReference type="ARBA" id="ARBA00022679"/>
    </source>
</evidence>
<comment type="pathway">
    <text evidence="2">Protein modification; protein ubiquitination.</text>
</comment>
<evidence type="ECO:0000256" key="2">
    <source>
        <dbReference type="ARBA" id="ARBA00004906"/>
    </source>
</evidence>
<dbReference type="GO" id="GO:0005737">
    <property type="term" value="C:cytoplasm"/>
    <property type="evidence" value="ECO:0007669"/>
    <property type="project" value="TreeGrafter"/>
</dbReference>
<feature type="domain" description="RING-type" evidence="12">
    <location>
        <begin position="861"/>
        <end position="1075"/>
    </location>
</feature>
<accession>A0A9W9UDG6</accession>
<dbReference type="GO" id="GO:0008270">
    <property type="term" value="F:zinc ion binding"/>
    <property type="evidence" value="ECO:0007669"/>
    <property type="project" value="UniProtKB-KW"/>
</dbReference>
<proteinExistence type="predicted"/>
<dbReference type="AlphaFoldDB" id="A0A9W9UDG6"/>
<keyword evidence="9" id="KW-0862">Zinc</keyword>
<feature type="domain" description="RING-type" evidence="11">
    <location>
        <begin position="865"/>
        <end position="919"/>
    </location>
</feature>
<dbReference type="InterPro" id="IPR052969">
    <property type="entry name" value="Thr-specific_kinase-like"/>
</dbReference>
<evidence type="ECO:0000259" key="12">
    <source>
        <dbReference type="PROSITE" id="PS51873"/>
    </source>
</evidence>
<evidence type="ECO:0000256" key="1">
    <source>
        <dbReference type="ARBA" id="ARBA00001798"/>
    </source>
</evidence>
<dbReference type="CDD" id="cd20336">
    <property type="entry name" value="Rcat_RBR"/>
    <property type="match status" value="1"/>
</dbReference>
<evidence type="ECO:0000256" key="3">
    <source>
        <dbReference type="ARBA" id="ARBA00012251"/>
    </source>
</evidence>
<keyword evidence="6" id="KW-0677">Repeat</keyword>
<dbReference type="Gene3D" id="3.30.40.10">
    <property type="entry name" value="Zinc/RING finger domain, C3HC4 (zinc finger)"/>
    <property type="match status" value="1"/>
</dbReference>
<evidence type="ECO:0000256" key="10">
    <source>
        <dbReference type="PROSITE-ProRule" id="PRU00175"/>
    </source>
</evidence>
<dbReference type="PANTHER" id="PTHR47763:SF1">
    <property type="entry name" value="DUF659 DOMAIN-CONTAINING PROTEIN"/>
    <property type="match status" value="1"/>
</dbReference>
<dbReference type="GO" id="GO:0004674">
    <property type="term" value="F:protein serine/threonine kinase activity"/>
    <property type="evidence" value="ECO:0007669"/>
    <property type="project" value="TreeGrafter"/>
</dbReference>
<dbReference type="SUPFAM" id="SSF53300">
    <property type="entry name" value="vWA-like"/>
    <property type="match status" value="1"/>
</dbReference>
<evidence type="ECO:0000256" key="8">
    <source>
        <dbReference type="ARBA" id="ARBA00022786"/>
    </source>
</evidence>
<dbReference type="Gene3D" id="3.40.50.410">
    <property type="entry name" value="von Willebrand factor, type A domain"/>
    <property type="match status" value="1"/>
</dbReference>
<evidence type="ECO:0000256" key="6">
    <source>
        <dbReference type="ARBA" id="ARBA00022737"/>
    </source>
</evidence>
<name>A0A9W9UDG6_PENBR</name>
<keyword evidence="5" id="KW-0479">Metal-binding</keyword>
<organism evidence="13 14">
    <name type="scientific">Penicillium brevicompactum</name>
    <dbReference type="NCBI Taxonomy" id="5074"/>
    <lineage>
        <taxon>Eukaryota</taxon>
        <taxon>Fungi</taxon>
        <taxon>Dikarya</taxon>
        <taxon>Ascomycota</taxon>
        <taxon>Pezizomycotina</taxon>
        <taxon>Eurotiomycetes</taxon>
        <taxon>Eurotiomycetidae</taxon>
        <taxon>Eurotiales</taxon>
        <taxon>Aspergillaceae</taxon>
        <taxon>Penicillium</taxon>
    </lineage>
</organism>